<dbReference type="Gene3D" id="1.10.10.10">
    <property type="entry name" value="Winged helix-like DNA-binding domain superfamily/Winged helix DNA-binding domain"/>
    <property type="match status" value="1"/>
</dbReference>
<sequence length="170" mass="19852">MDVDHSSQHSLDIGEIYTAHHGWLYAWLCKKMGNQHDAADIAHDTFIKLLQQQEQQYQQPRAMLTTIAKNLSINFWRRKQIEQIYYDTLAHIHSEYSPSAEEELIAIETLCKLNQAFSQLKPREQHIFKLSHIRGLTYQQIAEQLNISLTTVKRDMKQVLICCLMILQSG</sequence>
<dbReference type="AlphaFoldDB" id="A0A1Z9YX37"/>
<dbReference type="GO" id="GO:0006352">
    <property type="term" value="P:DNA-templated transcription initiation"/>
    <property type="evidence" value="ECO:0007669"/>
    <property type="project" value="InterPro"/>
</dbReference>
<evidence type="ECO:0000313" key="7">
    <source>
        <dbReference type="EMBL" id="OUY06772.1"/>
    </source>
</evidence>
<evidence type="ECO:0000256" key="1">
    <source>
        <dbReference type="ARBA" id="ARBA00010641"/>
    </source>
</evidence>
<dbReference type="CDD" id="cd06171">
    <property type="entry name" value="Sigma70_r4"/>
    <property type="match status" value="1"/>
</dbReference>
<dbReference type="InterPro" id="IPR036388">
    <property type="entry name" value="WH-like_DNA-bd_sf"/>
</dbReference>
<dbReference type="RefSeq" id="WP_087621126.1">
    <property type="nucleotide sequence ID" value="NZ_NEXX01000004.1"/>
</dbReference>
<keyword evidence="4" id="KW-0804">Transcription</keyword>
<protein>
    <recommendedName>
        <fullName evidence="9">RNA polymerase subunit sigma</fullName>
    </recommendedName>
</protein>
<evidence type="ECO:0000256" key="2">
    <source>
        <dbReference type="ARBA" id="ARBA00023015"/>
    </source>
</evidence>
<evidence type="ECO:0000313" key="8">
    <source>
        <dbReference type="Proteomes" id="UP000196536"/>
    </source>
</evidence>
<evidence type="ECO:0000259" key="5">
    <source>
        <dbReference type="Pfam" id="PF04542"/>
    </source>
</evidence>
<accession>A0A1Z9YX37</accession>
<dbReference type="Pfam" id="PF08281">
    <property type="entry name" value="Sigma70_r4_2"/>
    <property type="match status" value="1"/>
</dbReference>
<dbReference type="InterPro" id="IPR013249">
    <property type="entry name" value="RNA_pol_sigma70_r4_t2"/>
</dbReference>
<reference evidence="7 8" key="1">
    <citation type="submission" date="2017-05" db="EMBL/GenBank/DDBJ databases">
        <title>Acinetobacter populi ANC 5415 (= PBJ7), whole genome shotgun sequencing project.</title>
        <authorList>
            <person name="Nemec A."/>
            <person name="Radolfova-Krizova L."/>
        </authorList>
    </citation>
    <scope>NUCLEOTIDE SEQUENCE [LARGE SCALE GENOMIC DNA]</scope>
    <source>
        <strain evidence="7 8">PBJ7</strain>
    </source>
</reference>
<dbReference type="SUPFAM" id="SSF88946">
    <property type="entry name" value="Sigma2 domain of RNA polymerase sigma factors"/>
    <property type="match status" value="1"/>
</dbReference>
<dbReference type="InterPro" id="IPR039425">
    <property type="entry name" value="RNA_pol_sigma-70-like"/>
</dbReference>
<evidence type="ECO:0008006" key="9">
    <source>
        <dbReference type="Google" id="ProtNLM"/>
    </source>
</evidence>
<evidence type="ECO:0000259" key="6">
    <source>
        <dbReference type="Pfam" id="PF08281"/>
    </source>
</evidence>
<proteinExistence type="inferred from homology"/>
<gene>
    <name evidence="7" type="ORF">CAP51_12680</name>
</gene>
<dbReference type="EMBL" id="NEXX01000004">
    <property type="protein sequence ID" value="OUY06772.1"/>
    <property type="molecule type" value="Genomic_DNA"/>
</dbReference>
<dbReference type="PANTHER" id="PTHR43133">
    <property type="entry name" value="RNA POLYMERASE ECF-TYPE SIGMA FACTO"/>
    <property type="match status" value="1"/>
</dbReference>
<keyword evidence="2" id="KW-0805">Transcription regulation</keyword>
<dbReference type="InterPro" id="IPR007627">
    <property type="entry name" value="RNA_pol_sigma70_r2"/>
</dbReference>
<dbReference type="Proteomes" id="UP000196536">
    <property type="component" value="Unassembled WGS sequence"/>
</dbReference>
<organism evidence="7 8">
    <name type="scientific">Acinetobacter populi</name>
    <dbReference type="NCBI Taxonomy" id="1582270"/>
    <lineage>
        <taxon>Bacteria</taxon>
        <taxon>Pseudomonadati</taxon>
        <taxon>Pseudomonadota</taxon>
        <taxon>Gammaproteobacteria</taxon>
        <taxon>Moraxellales</taxon>
        <taxon>Moraxellaceae</taxon>
        <taxon>Acinetobacter</taxon>
    </lineage>
</organism>
<feature type="domain" description="RNA polymerase sigma-70 region 2" evidence="5">
    <location>
        <begin position="16"/>
        <end position="80"/>
    </location>
</feature>
<dbReference type="Gene3D" id="1.10.1740.10">
    <property type="match status" value="1"/>
</dbReference>
<evidence type="ECO:0000256" key="3">
    <source>
        <dbReference type="ARBA" id="ARBA00023082"/>
    </source>
</evidence>
<evidence type="ECO:0000256" key="4">
    <source>
        <dbReference type="ARBA" id="ARBA00023163"/>
    </source>
</evidence>
<dbReference type="GO" id="GO:0016987">
    <property type="term" value="F:sigma factor activity"/>
    <property type="evidence" value="ECO:0007669"/>
    <property type="project" value="UniProtKB-KW"/>
</dbReference>
<dbReference type="GO" id="GO:0003677">
    <property type="term" value="F:DNA binding"/>
    <property type="evidence" value="ECO:0007669"/>
    <property type="project" value="InterPro"/>
</dbReference>
<comment type="caution">
    <text evidence="7">The sequence shown here is derived from an EMBL/GenBank/DDBJ whole genome shotgun (WGS) entry which is preliminary data.</text>
</comment>
<feature type="domain" description="RNA polymerase sigma factor 70 region 4 type 2" evidence="6">
    <location>
        <begin position="113"/>
        <end position="160"/>
    </location>
</feature>
<dbReference type="Pfam" id="PF04542">
    <property type="entry name" value="Sigma70_r2"/>
    <property type="match status" value="1"/>
</dbReference>
<dbReference type="PANTHER" id="PTHR43133:SF63">
    <property type="entry name" value="RNA POLYMERASE SIGMA FACTOR FECI-RELATED"/>
    <property type="match status" value="1"/>
</dbReference>
<dbReference type="InterPro" id="IPR013324">
    <property type="entry name" value="RNA_pol_sigma_r3/r4-like"/>
</dbReference>
<dbReference type="NCBIfam" id="TIGR02937">
    <property type="entry name" value="sigma70-ECF"/>
    <property type="match status" value="1"/>
</dbReference>
<dbReference type="OrthoDB" id="9180690at2"/>
<name>A0A1Z9YX37_9GAMM</name>
<dbReference type="SUPFAM" id="SSF88659">
    <property type="entry name" value="Sigma3 and sigma4 domains of RNA polymerase sigma factors"/>
    <property type="match status" value="1"/>
</dbReference>
<keyword evidence="8" id="KW-1185">Reference proteome</keyword>
<comment type="similarity">
    <text evidence="1">Belongs to the sigma-70 factor family. ECF subfamily.</text>
</comment>
<keyword evidence="3" id="KW-0731">Sigma factor</keyword>
<dbReference type="InterPro" id="IPR014284">
    <property type="entry name" value="RNA_pol_sigma-70_dom"/>
</dbReference>
<dbReference type="InterPro" id="IPR013325">
    <property type="entry name" value="RNA_pol_sigma_r2"/>
</dbReference>